<organism evidence="1 2">
    <name type="scientific">Steinernema carpocapsae</name>
    <name type="common">Entomopathogenic nematode</name>
    <dbReference type="NCBI Taxonomy" id="34508"/>
    <lineage>
        <taxon>Eukaryota</taxon>
        <taxon>Metazoa</taxon>
        <taxon>Ecdysozoa</taxon>
        <taxon>Nematoda</taxon>
        <taxon>Chromadorea</taxon>
        <taxon>Rhabditida</taxon>
        <taxon>Tylenchina</taxon>
        <taxon>Panagrolaimomorpha</taxon>
        <taxon>Strongyloidoidea</taxon>
        <taxon>Steinernematidae</taxon>
        <taxon>Steinernema</taxon>
    </lineage>
</organism>
<reference evidence="1 2" key="2">
    <citation type="journal article" date="2019" name="G3 (Bethesda)">
        <title>Hybrid Assembly of the Genome of the Entomopathogenic Nematode Steinernema carpocapsae Identifies the X-Chromosome.</title>
        <authorList>
            <person name="Serra L."/>
            <person name="Macchietto M."/>
            <person name="Macias-Munoz A."/>
            <person name="McGill C.J."/>
            <person name="Rodriguez I.M."/>
            <person name="Rodriguez B."/>
            <person name="Murad R."/>
            <person name="Mortazavi A."/>
        </authorList>
    </citation>
    <scope>NUCLEOTIDE SEQUENCE [LARGE SCALE GENOMIC DNA]</scope>
    <source>
        <strain evidence="1 2">ALL</strain>
    </source>
</reference>
<reference evidence="1 2" key="1">
    <citation type="journal article" date="2015" name="Genome Biol.">
        <title>Comparative genomics of Steinernema reveals deeply conserved gene regulatory networks.</title>
        <authorList>
            <person name="Dillman A.R."/>
            <person name="Macchietto M."/>
            <person name="Porter C.F."/>
            <person name="Rogers A."/>
            <person name="Williams B."/>
            <person name="Antoshechkin I."/>
            <person name="Lee M.M."/>
            <person name="Goodwin Z."/>
            <person name="Lu X."/>
            <person name="Lewis E.E."/>
            <person name="Goodrich-Blair H."/>
            <person name="Stock S.P."/>
            <person name="Adams B.J."/>
            <person name="Sternberg P.W."/>
            <person name="Mortazavi A."/>
        </authorList>
    </citation>
    <scope>NUCLEOTIDE SEQUENCE [LARGE SCALE GENOMIC DNA]</scope>
    <source>
        <strain evidence="1 2">ALL</strain>
    </source>
</reference>
<dbReference type="Proteomes" id="UP000298663">
    <property type="component" value="Unassembled WGS sequence"/>
</dbReference>
<evidence type="ECO:0000313" key="1">
    <source>
        <dbReference type="EMBL" id="TMS37250.1"/>
    </source>
</evidence>
<proteinExistence type="predicted"/>
<gene>
    <name evidence="1" type="ORF">L596_004224</name>
</gene>
<comment type="caution">
    <text evidence="1">The sequence shown here is derived from an EMBL/GenBank/DDBJ whole genome shotgun (WGS) entry which is preliminary data.</text>
</comment>
<sequence>MILGATVFLEKRNNQMEVIDKTKFVGNFFSMSSKIVVLTHLSDRKLLEASKHLPVCVFRSFSCATLVPLARVNWTLCKQYCGRSEVQDRRLVDSTDKRLGNKTVLCLRECKAKLFARGGTAENSKKSGDHKSQLMLSADSERLLSVSDGAKDRSACEQDCRRIRNPPIFTVDPRKSG</sequence>
<dbReference type="AlphaFoldDB" id="A0A4U8UV19"/>
<accession>A0A4U8UV19</accession>
<keyword evidence="2" id="KW-1185">Reference proteome</keyword>
<name>A0A4U8UV19_STECR</name>
<protein>
    <submittedName>
        <fullName evidence="1">Uncharacterized protein</fullName>
    </submittedName>
</protein>
<dbReference type="EMBL" id="AZBU02000001">
    <property type="protein sequence ID" value="TMS37250.1"/>
    <property type="molecule type" value="Genomic_DNA"/>
</dbReference>
<evidence type="ECO:0000313" key="2">
    <source>
        <dbReference type="Proteomes" id="UP000298663"/>
    </source>
</evidence>